<proteinExistence type="inferred from homology"/>
<dbReference type="STRING" id="883114.HMPREF9709_00632"/>
<keyword evidence="6" id="KW-1185">Reference proteome</keyword>
<keyword evidence="3" id="KW-0808">Transferase</keyword>
<reference evidence="5 6" key="1">
    <citation type="submission" date="2012-01" db="EMBL/GenBank/DDBJ databases">
        <title>The Genome Sequence of Helcococcus kunzii ATCC 51366.</title>
        <authorList>
            <consortium name="The Broad Institute Genome Sequencing Platform"/>
            <person name="Earl A."/>
            <person name="Ward D."/>
            <person name="Feldgarden M."/>
            <person name="Gevers D."/>
            <person name="Huys G."/>
            <person name="Young S.K."/>
            <person name="Zeng Q."/>
            <person name="Gargeya S."/>
            <person name="Fitzgerald M."/>
            <person name="Haas B."/>
            <person name="Abouelleil A."/>
            <person name="Alvarado L."/>
            <person name="Arachchi H.M."/>
            <person name="Berlin A."/>
            <person name="Chapman S.B."/>
            <person name="Gearin G."/>
            <person name="Goldberg J."/>
            <person name="Griggs A."/>
            <person name="Gujja S."/>
            <person name="Hansen M."/>
            <person name="Heiman D."/>
            <person name="Howarth C."/>
            <person name="Larimer J."/>
            <person name="Lui A."/>
            <person name="MacDonald P.J.P."/>
            <person name="McCowen C."/>
            <person name="Montmayeur A."/>
            <person name="Murphy C."/>
            <person name="Neiman D."/>
            <person name="Pearson M."/>
            <person name="Priest M."/>
            <person name="Roberts A."/>
            <person name="Saif S."/>
            <person name="Shea T."/>
            <person name="Sisk P."/>
            <person name="Stolte C."/>
            <person name="Sykes S."/>
            <person name="Wortman J."/>
            <person name="Nusbaum C."/>
            <person name="Birren B."/>
        </authorList>
    </citation>
    <scope>NUCLEOTIDE SEQUENCE [LARGE SCALE GENOMIC DNA]</scope>
    <source>
        <strain evidence="5 6">ATCC 51366</strain>
    </source>
</reference>
<dbReference type="Pfam" id="PF13641">
    <property type="entry name" value="Glyco_tranf_2_3"/>
    <property type="match status" value="1"/>
</dbReference>
<dbReference type="eggNOG" id="COG1215">
    <property type="taxonomic scope" value="Bacteria"/>
</dbReference>
<feature type="transmembrane region" description="Helical" evidence="4">
    <location>
        <begin position="329"/>
        <end position="355"/>
    </location>
</feature>
<dbReference type="Gene3D" id="3.90.550.10">
    <property type="entry name" value="Spore Coat Polysaccharide Biosynthesis Protein SpsA, Chain A"/>
    <property type="match status" value="1"/>
</dbReference>
<evidence type="ECO:0000256" key="2">
    <source>
        <dbReference type="ARBA" id="ARBA00022676"/>
    </source>
</evidence>
<protein>
    <recommendedName>
        <fullName evidence="7">Glycosyltransferase 2-like domain-containing protein</fullName>
    </recommendedName>
</protein>
<dbReference type="Proteomes" id="UP000004191">
    <property type="component" value="Unassembled WGS sequence"/>
</dbReference>
<evidence type="ECO:0000256" key="4">
    <source>
        <dbReference type="SAM" id="Phobius"/>
    </source>
</evidence>
<gene>
    <name evidence="5" type="ORF">HMPREF9709_00632</name>
</gene>
<comment type="caution">
    <text evidence="5">The sequence shown here is derived from an EMBL/GenBank/DDBJ whole genome shotgun (WGS) entry which is preliminary data.</text>
</comment>
<keyword evidence="4" id="KW-0812">Transmembrane</keyword>
<dbReference type="GeneID" id="96998636"/>
<sequence>MIIKILTWIVILLSIIIIPFSLYQFFIGLHYFKKTENLPETDKRNKFAILVAARNEATVISQLIESLQKLEYPKDKYEIIVAPNNCTDNTEEVAREAGARIFHVQNPIRNKGDVLHQLFEHLIENEDHDAYVIFDADNIVDSKFLLEMNKLIESGYSAAQSFRDSINPYESATSGAYTLYHYMINNFYNKPRTYLKLNNMIIGCGFMATRSIIKSLGGWNTKTITEDLEFTVMTTLSGERIGYSEKAIFYDEQPNSFVTSWHQRIRWQTGVKQGFEASSKEILNNLVKEKKLKYFDIFSMLSANLVSNISLLSMIAGSLLIAMKTTTGLGLTFLGLNIAGAIIGPILFAILILWLSKRKILPMWKGILFFGIFLASWIPINLYVLFNENLEWKEIKRSSKVRNF</sequence>
<dbReference type="OrthoDB" id="9797391at2"/>
<dbReference type="RefSeq" id="WP_005397897.1">
    <property type="nucleotide sequence ID" value="NZ_JH601088.1"/>
</dbReference>
<feature type="transmembrane region" description="Helical" evidence="4">
    <location>
        <begin position="367"/>
        <end position="386"/>
    </location>
</feature>
<feature type="transmembrane region" description="Helical" evidence="4">
    <location>
        <begin position="6"/>
        <end position="26"/>
    </location>
</feature>
<feature type="transmembrane region" description="Helical" evidence="4">
    <location>
        <begin position="297"/>
        <end position="323"/>
    </location>
</feature>
<dbReference type="HOGENOM" id="CLU_023978_1_1_9"/>
<accession>H3NMS1</accession>
<dbReference type="EMBL" id="AGEI01000019">
    <property type="protein sequence ID" value="EHR34662.1"/>
    <property type="molecule type" value="Genomic_DNA"/>
</dbReference>
<comment type="similarity">
    <text evidence="1">Belongs to the glycosyltransferase 2 family.</text>
</comment>
<keyword evidence="4" id="KW-0472">Membrane</keyword>
<dbReference type="InterPro" id="IPR029044">
    <property type="entry name" value="Nucleotide-diphossugar_trans"/>
</dbReference>
<evidence type="ECO:0000313" key="5">
    <source>
        <dbReference type="EMBL" id="EHR34662.1"/>
    </source>
</evidence>
<organism evidence="5 6">
    <name type="scientific">Helcococcus kunzii ATCC 51366</name>
    <dbReference type="NCBI Taxonomy" id="883114"/>
    <lineage>
        <taxon>Bacteria</taxon>
        <taxon>Bacillati</taxon>
        <taxon>Bacillota</taxon>
        <taxon>Tissierellia</taxon>
        <taxon>Tissierellales</taxon>
        <taxon>Peptoniphilaceae</taxon>
        <taxon>Helcococcus</taxon>
    </lineage>
</organism>
<evidence type="ECO:0000313" key="6">
    <source>
        <dbReference type="Proteomes" id="UP000004191"/>
    </source>
</evidence>
<evidence type="ECO:0000256" key="1">
    <source>
        <dbReference type="ARBA" id="ARBA00006739"/>
    </source>
</evidence>
<keyword evidence="2" id="KW-0328">Glycosyltransferase</keyword>
<dbReference type="GO" id="GO:0016757">
    <property type="term" value="F:glycosyltransferase activity"/>
    <property type="evidence" value="ECO:0007669"/>
    <property type="project" value="UniProtKB-KW"/>
</dbReference>
<dbReference type="PATRIC" id="fig|883114.3.peg.625"/>
<name>H3NMS1_9FIRM</name>
<dbReference type="SUPFAM" id="SSF53448">
    <property type="entry name" value="Nucleotide-diphospho-sugar transferases"/>
    <property type="match status" value="1"/>
</dbReference>
<dbReference type="AlphaFoldDB" id="H3NMS1"/>
<dbReference type="CDD" id="cd06438">
    <property type="entry name" value="EpsO_like"/>
    <property type="match status" value="1"/>
</dbReference>
<dbReference type="PANTHER" id="PTHR43630:SF1">
    <property type="entry name" value="POLY-BETA-1,6-N-ACETYL-D-GLUCOSAMINE SYNTHASE"/>
    <property type="match status" value="1"/>
</dbReference>
<dbReference type="PANTHER" id="PTHR43630">
    <property type="entry name" value="POLY-BETA-1,6-N-ACETYL-D-GLUCOSAMINE SYNTHASE"/>
    <property type="match status" value="1"/>
</dbReference>
<evidence type="ECO:0000256" key="3">
    <source>
        <dbReference type="ARBA" id="ARBA00022679"/>
    </source>
</evidence>
<evidence type="ECO:0008006" key="7">
    <source>
        <dbReference type="Google" id="ProtNLM"/>
    </source>
</evidence>
<keyword evidence="4" id="KW-1133">Transmembrane helix</keyword>